<dbReference type="AlphaFoldDB" id="A0A6D2INL4"/>
<dbReference type="PANTHER" id="PTHR23274">
    <property type="entry name" value="DNA HELICASE-RELATED"/>
    <property type="match status" value="1"/>
</dbReference>
<evidence type="ECO:0000313" key="3">
    <source>
        <dbReference type="Proteomes" id="UP000467841"/>
    </source>
</evidence>
<dbReference type="FunFam" id="3.40.50.300:FF:002884">
    <property type="entry name" value="ATP-dependent DNA helicase"/>
    <property type="match status" value="1"/>
</dbReference>
<accession>A0A6D2INL4</accession>
<dbReference type="InterPro" id="IPR027417">
    <property type="entry name" value="P-loop_NTPase"/>
</dbReference>
<dbReference type="Gene3D" id="3.40.50.300">
    <property type="entry name" value="P-loop containing nucleotide triphosphate hydrolases"/>
    <property type="match status" value="1"/>
</dbReference>
<organism evidence="2 3">
    <name type="scientific">Microthlaspi erraticum</name>
    <dbReference type="NCBI Taxonomy" id="1685480"/>
    <lineage>
        <taxon>Eukaryota</taxon>
        <taxon>Viridiplantae</taxon>
        <taxon>Streptophyta</taxon>
        <taxon>Embryophyta</taxon>
        <taxon>Tracheophyta</taxon>
        <taxon>Spermatophyta</taxon>
        <taxon>Magnoliopsida</taxon>
        <taxon>eudicotyledons</taxon>
        <taxon>Gunneridae</taxon>
        <taxon>Pentapetalae</taxon>
        <taxon>rosids</taxon>
        <taxon>malvids</taxon>
        <taxon>Brassicales</taxon>
        <taxon>Brassicaceae</taxon>
        <taxon>Coluteocarpeae</taxon>
        <taxon>Microthlaspi</taxon>
    </lineage>
</organism>
<dbReference type="PANTHER" id="PTHR23274:SF48">
    <property type="entry name" value="ATP-DEPENDENT DNA HELICASE"/>
    <property type="match status" value="1"/>
</dbReference>
<dbReference type="GO" id="GO:0006260">
    <property type="term" value="P:DNA replication"/>
    <property type="evidence" value="ECO:0007669"/>
    <property type="project" value="TreeGrafter"/>
</dbReference>
<dbReference type="GO" id="GO:0005657">
    <property type="term" value="C:replication fork"/>
    <property type="evidence" value="ECO:0007669"/>
    <property type="project" value="TreeGrafter"/>
</dbReference>
<name>A0A6D2INL4_9BRAS</name>
<proteinExistence type="predicted"/>
<reference evidence="2" key="1">
    <citation type="submission" date="2020-01" db="EMBL/GenBank/DDBJ databases">
        <authorList>
            <person name="Mishra B."/>
        </authorList>
    </citation>
    <scope>NUCLEOTIDE SEQUENCE [LARGE SCALE GENOMIC DNA]</scope>
</reference>
<sequence length="240" mass="27130">MEVISNEVYSDPDMFEVDKDPRYFQDRAILCPTNDDVDLINQFMLRKIPGEERTYLSADSIDPMDIAARNNPIFTPDFLNSIKVPGLPRHLLCLKIGTPVMLLRNIDSKGGLCNGTRLQVTQMADHVLEARVITGDRVGHKVLIPKIVISPSDLKLPFRMRRRQFPLAVAFAMTINKSQGQSLKQVGLYLPRPVFSHGQLYVALSRVTSKKGLKILIVDKEGKPQKQTTNVVFKEIFQNL</sequence>
<dbReference type="EMBL" id="CACVBM020001078">
    <property type="protein sequence ID" value="CAA7029231.1"/>
    <property type="molecule type" value="Genomic_DNA"/>
</dbReference>
<protein>
    <recommendedName>
        <fullName evidence="1">DNA helicase Pif1-like 2B domain-containing protein</fullName>
    </recommendedName>
</protein>
<evidence type="ECO:0000313" key="2">
    <source>
        <dbReference type="EMBL" id="CAA7029231.1"/>
    </source>
</evidence>
<dbReference type="SUPFAM" id="SSF52540">
    <property type="entry name" value="P-loop containing nucleoside triphosphate hydrolases"/>
    <property type="match status" value="1"/>
</dbReference>
<dbReference type="InterPro" id="IPR049163">
    <property type="entry name" value="Pif1-like_2B_dom"/>
</dbReference>
<feature type="domain" description="DNA helicase Pif1-like 2B" evidence="1">
    <location>
        <begin position="77"/>
        <end position="123"/>
    </location>
</feature>
<dbReference type="Pfam" id="PF21530">
    <property type="entry name" value="Pif1_2B_dom"/>
    <property type="match status" value="1"/>
</dbReference>
<keyword evidence="3" id="KW-1185">Reference proteome</keyword>
<gene>
    <name evidence="2" type="ORF">MERR_LOCUS16466</name>
</gene>
<dbReference type="Proteomes" id="UP000467841">
    <property type="component" value="Unassembled WGS sequence"/>
</dbReference>
<dbReference type="OrthoDB" id="1930718at2759"/>
<evidence type="ECO:0000259" key="1">
    <source>
        <dbReference type="Pfam" id="PF21530"/>
    </source>
</evidence>
<comment type="caution">
    <text evidence="2">The sequence shown here is derived from an EMBL/GenBank/DDBJ whole genome shotgun (WGS) entry which is preliminary data.</text>
</comment>
<dbReference type="CDD" id="cd18809">
    <property type="entry name" value="SF1_C_RecD"/>
    <property type="match status" value="1"/>
</dbReference>